<keyword evidence="5 7" id="KW-1133">Transmembrane helix</keyword>
<sequence length="252" mass="26406">MTDLLADPALARLLSALVLTYCRIQACLMALPGFSMRVVPVRVRVAVAMSLTPLLAIHAQTPVQIDTLPTLGMLAAAEIVTGLALGGLVRLFAFALDIAASAIAATASLSQIMGVANEFSPHPIGNLMHLAGLALLMAMGFPILICDLLRESFLLRPVGAWPDPAQILSAGIALIQRSFLLAMLMAAPFILGGFLFQALSGMVSKVMPALPVMFIAAPGAILLALLALTVLTPSVLSIWAEAVFNVVEFDLP</sequence>
<accession>A0A6L6J122</accession>
<organism evidence="8 9">
    <name type="scientific">Paracoccus shanxieyensis</name>
    <dbReference type="NCBI Taxonomy" id="2675752"/>
    <lineage>
        <taxon>Bacteria</taxon>
        <taxon>Pseudomonadati</taxon>
        <taxon>Pseudomonadota</taxon>
        <taxon>Alphaproteobacteria</taxon>
        <taxon>Rhodobacterales</taxon>
        <taxon>Paracoccaceae</taxon>
        <taxon>Paracoccus</taxon>
    </lineage>
</organism>
<keyword evidence="9" id="KW-1185">Reference proteome</keyword>
<dbReference type="Proteomes" id="UP000478740">
    <property type="component" value="Unassembled WGS sequence"/>
</dbReference>
<evidence type="ECO:0000256" key="1">
    <source>
        <dbReference type="ARBA" id="ARBA00004651"/>
    </source>
</evidence>
<feature type="transmembrane region" description="Helical" evidence="7">
    <location>
        <begin position="12"/>
        <end position="31"/>
    </location>
</feature>
<dbReference type="PANTHER" id="PTHR30065">
    <property type="entry name" value="FLAGELLAR BIOSYNTHETIC PROTEIN FLIR"/>
    <property type="match status" value="1"/>
</dbReference>
<dbReference type="AlphaFoldDB" id="A0A6L6J122"/>
<dbReference type="Pfam" id="PF01311">
    <property type="entry name" value="Bac_export_1"/>
    <property type="match status" value="1"/>
</dbReference>
<dbReference type="EMBL" id="WMII01000017">
    <property type="protein sequence ID" value="MTH65849.1"/>
    <property type="molecule type" value="Genomic_DNA"/>
</dbReference>
<feature type="transmembrane region" description="Helical" evidence="7">
    <location>
        <begin position="211"/>
        <end position="231"/>
    </location>
</feature>
<feature type="transmembrane region" description="Helical" evidence="7">
    <location>
        <begin position="92"/>
        <end position="115"/>
    </location>
</feature>
<evidence type="ECO:0000256" key="2">
    <source>
        <dbReference type="ARBA" id="ARBA00009772"/>
    </source>
</evidence>
<dbReference type="GO" id="GO:0005886">
    <property type="term" value="C:plasma membrane"/>
    <property type="evidence" value="ECO:0007669"/>
    <property type="project" value="UniProtKB-SubCell"/>
</dbReference>
<gene>
    <name evidence="8" type="ORF">GL284_16375</name>
</gene>
<dbReference type="InterPro" id="IPR002010">
    <property type="entry name" value="T3SS_IM_R"/>
</dbReference>
<protein>
    <submittedName>
        <fullName evidence="8">Type III secretion protein</fullName>
    </submittedName>
</protein>
<keyword evidence="3" id="KW-1003">Cell membrane</keyword>
<reference evidence="8 9" key="1">
    <citation type="submission" date="2019-11" db="EMBL/GenBank/DDBJ databases">
        <authorList>
            <person name="Dong K."/>
        </authorList>
    </citation>
    <scope>NUCLEOTIDE SEQUENCE [LARGE SCALE GENOMIC DNA]</scope>
    <source>
        <strain evidence="8 9">DK608</strain>
    </source>
</reference>
<evidence type="ECO:0000256" key="6">
    <source>
        <dbReference type="ARBA" id="ARBA00023136"/>
    </source>
</evidence>
<comment type="subcellular location">
    <subcellularLocation>
        <location evidence="1">Cell membrane</location>
        <topology evidence="1">Multi-pass membrane protein</topology>
    </subcellularLocation>
</comment>
<evidence type="ECO:0000256" key="7">
    <source>
        <dbReference type="SAM" id="Phobius"/>
    </source>
</evidence>
<keyword evidence="6 7" id="KW-0472">Membrane</keyword>
<dbReference type="PANTHER" id="PTHR30065:SF1">
    <property type="entry name" value="SURFACE PRESENTATION OF ANTIGENS PROTEIN SPAR"/>
    <property type="match status" value="1"/>
</dbReference>
<evidence type="ECO:0000256" key="3">
    <source>
        <dbReference type="ARBA" id="ARBA00022475"/>
    </source>
</evidence>
<evidence type="ECO:0000256" key="5">
    <source>
        <dbReference type="ARBA" id="ARBA00022989"/>
    </source>
</evidence>
<dbReference type="GO" id="GO:0006605">
    <property type="term" value="P:protein targeting"/>
    <property type="evidence" value="ECO:0007669"/>
    <property type="project" value="InterPro"/>
</dbReference>
<dbReference type="RefSeq" id="WP_155045725.1">
    <property type="nucleotide sequence ID" value="NZ_WMIH01000019.1"/>
</dbReference>
<feature type="transmembrane region" description="Helical" evidence="7">
    <location>
        <begin position="179"/>
        <end position="199"/>
    </location>
</feature>
<name>A0A6L6J122_9RHOB</name>
<comment type="caution">
    <text evidence="8">The sequence shown here is derived from an EMBL/GenBank/DDBJ whole genome shotgun (WGS) entry which is preliminary data.</text>
</comment>
<feature type="transmembrane region" description="Helical" evidence="7">
    <location>
        <begin position="127"/>
        <end position="149"/>
    </location>
</feature>
<evidence type="ECO:0000256" key="4">
    <source>
        <dbReference type="ARBA" id="ARBA00022692"/>
    </source>
</evidence>
<keyword evidence="4 7" id="KW-0812">Transmembrane</keyword>
<dbReference type="PRINTS" id="PR00953">
    <property type="entry name" value="TYPE3IMRPROT"/>
</dbReference>
<evidence type="ECO:0000313" key="9">
    <source>
        <dbReference type="Proteomes" id="UP000478740"/>
    </source>
</evidence>
<comment type="similarity">
    <text evidence="2">Belongs to the FliR/MopE/SpaR family.</text>
</comment>
<evidence type="ECO:0000313" key="8">
    <source>
        <dbReference type="EMBL" id="MTH65849.1"/>
    </source>
</evidence>
<feature type="transmembrane region" description="Helical" evidence="7">
    <location>
        <begin position="67"/>
        <end position="85"/>
    </location>
</feature>
<proteinExistence type="inferred from homology"/>